<dbReference type="EMBL" id="BMCG01000001">
    <property type="protein sequence ID" value="GGB99301.1"/>
    <property type="molecule type" value="Genomic_DNA"/>
</dbReference>
<dbReference type="Proteomes" id="UP000620266">
    <property type="component" value="Unassembled WGS sequence"/>
</dbReference>
<dbReference type="RefSeq" id="WP_188394649.1">
    <property type="nucleotide sequence ID" value="NZ_BMCG01000001.1"/>
</dbReference>
<dbReference type="InterPro" id="IPR007712">
    <property type="entry name" value="RelE/ParE_toxin"/>
</dbReference>
<evidence type="ECO:0000256" key="1">
    <source>
        <dbReference type="ARBA" id="ARBA00022649"/>
    </source>
</evidence>
<protein>
    <submittedName>
        <fullName evidence="2">Plasmid stabilization protein</fullName>
    </submittedName>
</protein>
<proteinExistence type="predicted"/>
<dbReference type="Gene3D" id="3.30.2310.20">
    <property type="entry name" value="RelE-like"/>
    <property type="match status" value="1"/>
</dbReference>
<evidence type="ECO:0000313" key="2">
    <source>
        <dbReference type="EMBL" id="GGB99301.1"/>
    </source>
</evidence>
<dbReference type="AlphaFoldDB" id="A0A8J2UP55"/>
<reference evidence="2" key="2">
    <citation type="submission" date="2020-09" db="EMBL/GenBank/DDBJ databases">
        <authorList>
            <person name="Sun Q."/>
            <person name="Sedlacek I."/>
        </authorList>
    </citation>
    <scope>NUCLEOTIDE SEQUENCE</scope>
    <source>
        <strain evidence="2">CCM 7086</strain>
    </source>
</reference>
<comment type="caution">
    <text evidence="2">The sequence shown here is derived from an EMBL/GenBank/DDBJ whole genome shotgun (WGS) entry which is preliminary data.</text>
</comment>
<evidence type="ECO:0000313" key="3">
    <source>
        <dbReference type="Proteomes" id="UP000620266"/>
    </source>
</evidence>
<keyword evidence="1" id="KW-1277">Toxin-antitoxin system</keyword>
<organism evidence="2 3">
    <name type="scientific">Oxalicibacterium flavum</name>
    <dbReference type="NCBI Taxonomy" id="179467"/>
    <lineage>
        <taxon>Bacteria</taxon>
        <taxon>Pseudomonadati</taxon>
        <taxon>Pseudomonadota</taxon>
        <taxon>Betaproteobacteria</taxon>
        <taxon>Burkholderiales</taxon>
        <taxon>Oxalobacteraceae</taxon>
        <taxon>Oxalicibacterium</taxon>
    </lineage>
</organism>
<gene>
    <name evidence="2" type="ORF">GCM10007205_05760</name>
</gene>
<accession>A0A8J2UP55</accession>
<dbReference type="Pfam" id="PF05016">
    <property type="entry name" value="ParE_toxin"/>
    <property type="match status" value="1"/>
</dbReference>
<sequence>MNRHTVRFTEEAAADLQRLYEYIIERDPHGTEVAERALESIAQGIELLKQFPYTCRKAVADNPYLRELVISFGSTGYVALFEIEPHDIATILAVRHQRESDYH</sequence>
<name>A0A8J2UP55_9BURK</name>
<dbReference type="InterPro" id="IPR035093">
    <property type="entry name" value="RelE/ParE_toxin_dom_sf"/>
</dbReference>
<reference evidence="2" key="1">
    <citation type="journal article" date="2014" name="Int. J. Syst. Evol. Microbiol.">
        <title>Complete genome sequence of Corynebacterium casei LMG S-19264T (=DSM 44701T), isolated from a smear-ripened cheese.</title>
        <authorList>
            <consortium name="US DOE Joint Genome Institute (JGI-PGF)"/>
            <person name="Walter F."/>
            <person name="Albersmeier A."/>
            <person name="Kalinowski J."/>
            <person name="Ruckert C."/>
        </authorList>
    </citation>
    <scope>NUCLEOTIDE SEQUENCE</scope>
    <source>
        <strain evidence="2">CCM 7086</strain>
    </source>
</reference>
<keyword evidence="3" id="KW-1185">Reference proteome</keyword>